<keyword evidence="4" id="KW-0378">Hydrolase</keyword>
<feature type="domain" description="Peptidase S53" evidence="10">
    <location>
        <begin position="194"/>
        <end position="534"/>
    </location>
</feature>
<evidence type="ECO:0000256" key="7">
    <source>
        <dbReference type="ARBA" id="ARBA00023145"/>
    </source>
</evidence>
<dbReference type="PANTHER" id="PTHR14218">
    <property type="entry name" value="PROTEASE S8 TRIPEPTIDYL PEPTIDASE I CLN2"/>
    <property type="match status" value="1"/>
</dbReference>
<organism evidence="11 12">
    <name type="scientific">Gloeobacter kilaueensis (strain ATCC BAA-2537 / CCAP 1431/1 / ULC 316 / JS1)</name>
    <dbReference type="NCBI Taxonomy" id="1183438"/>
    <lineage>
        <taxon>Bacteria</taxon>
        <taxon>Bacillati</taxon>
        <taxon>Cyanobacteriota</taxon>
        <taxon>Cyanophyceae</taxon>
        <taxon>Gloeobacterales</taxon>
        <taxon>Gloeobacteraceae</taxon>
        <taxon>Gloeobacter</taxon>
    </lineage>
</organism>
<evidence type="ECO:0000259" key="10">
    <source>
        <dbReference type="PROSITE" id="PS51695"/>
    </source>
</evidence>
<evidence type="ECO:0000256" key="2">
    <source>
        <dbReference type="ARBA" id="ARBA00022670"/>
    </source>
</evidence>
<evidence type="ECO:0000256" key="1">
    <source>
        <dbReference type="ARBA" id="ARBA00001913"/>
    </source>
</evidence>
<dbReference type="GO" id="GO:0046872">
    <property type="term" value="F:metal ion binding"/>
    <property type="evidence" value="ECO:0007669"/>
    <property type="project" value="UniProtKB-KW"/>
</dbReference>
<accession>U5QHU8</accession>
<reference evidence="11 12" key="1">
    <citation type="journal article" date="2013" name="PLoS ONE">
        <title>Cultivation and Complete Genome Sequencing of Gloeobacter kilaueensis sp. nov., from a Lava Cave in Kilauea Caldera, Hawai'i.</title>
        <authorList>
            <person name="Saw J.H."/>
            <person name="Schatz M."/>
            <person name="Brown M.V."/>
            <person name="Kunkel D.D."/>
            <person name="Foster J.S."/>
            <person name="Shick H."/>
            <person name="Christensen S."/>
            <person name="Hou S."/>
            <person name="Wan X."/>
            <person name="Donachie S.P."/>
        </authorList>
    </citation>
    <scope>NUCLEOTIDE SEQUENCE [LARGE SCALE GENOMIC DNA]</scope>
    <source>
        <strain evidence="12">JS</strain>
    </source>
</reference>
<feature type="region of interest" description="Disordered" evidence="8">
    <location>
        <begin position="532"/>
        <end position="575"/>
    </location>
</feature>
<dbReference type="PATRIC" id="fig|1183438.3.peg.987"/>
<keyword evidence="9" id="KW-0732">Signal</keyword>
<dbReference type="OrthoDB" id="9798386at2"/>
<evidence type="ECO:0000256" key="9">
    <source>
        <dbReference type="SAM" id="SignalP"/>
    </source>
</evidence>
<evidence type="ECO:0000313" key="11">
    <source>
        <dbReference type="EMBL" id="AGY57240.1"/>
    </source>
</evidence>
<dbReference type="GO" id="GO:0004252">
    <property type="term" value="F:serine-type endopeptidase activity"/>
    <property type="evidence" value="ECO:0007669"/>
    <property type="project" value="InterPro"/>
</dbReference>
<dbReference type="Gene3D" id="2.60.120.260">
    <property type="entry name" value="Galactose-binding domain-like"/>
    <property type="match status" value="1"/>
</dbReference>
<keyword evidence="5" id="KW-0720">Serine protease</keyword>
<dbReference type="SUPFAM" id="SSF49899">
    <property type="entry name" value="Concanavalin A-like lectins/glucanases"/>
    <property type="match status" value="1"/>
</dbReference>
<dbReference type="SMART" id="SM00944">
    <property type="entry name" value="Pro-kuma_activ"/>
    <property type="match status" value="1"/>
</dbReference>
<dbReference type="InterPro" id="IPR013320">
    <property type="entry name" value="ConA-like_dom_sf"/>
</dbReference>
<gene>
    <name evidence="11" type="ORF">GKIL_0994</name>
</gene>
<dbReference type="STRING" id="1183438.GKIL_0994"/>
<keyword evidence="6" id="KW-0106">Calcium</keyword>
<dbReference type="AlphaFoldDB" id="U5QHU8"/>
<dbReference type="eggNOG" id="COG4934">
    <property type="taxonomic scope" value="Bacteria"/>
</dbReference>
<dbReference type="Pfam" id="PF09286">
    <property type="entry name" value="Pro-kuma_activ"/>
    <property type="match status" value="1"/>
</dbReference>
<dbReference type="KEGG" id="glj:GKIL_0994"/>
<evidence type="ECO:0000256" key="4">
    <source>
        <dbReference type="ARBA" id="ARBA00022801"/>
    </source>
</evidence>
<dbReference type="RefSeq" id="WP_023172305.1">
    <property type="nucleotide sequence ID" value="NC_022600.1"/>
</dbReference>
<name>U5QHU8_GLOK1</name>
<evidence type="ECO:0000256" key="5">
    <source>
        <dbReference type="ARBA" id="ARBA00022825"/>
    </source>
</evidence>
<dbReference type="Proteomes" id="UP000017396">
    <property type="component" value="Chromosome"/>
</dbReference>
<dbReference type="InterPro" id="IPR050819">
    <property type="entry name" value="Tripeptidyl-peptidase_I"/>
</dbReference>
<dbReference type="InterPro" id="IPR023828">
    <property type="entry name" value="Peptidase_S8_Ser-AS"/>
</dbReference>
<dbReference type="GO" id="GO:0008240">
    <property type="term" value="F:tripeptidyl-peptidase activity"/>
    <property type="evidence" value="ECO:0007669"/>
    <property type="project" value="TreeGrafter"/>
</dbReference>
<evidence type="ECO:0000256" key="3">
    <source>
        <dbReference type="ARBA" id="ARBA00022723"/>
    </source>
</evidence>
<dbReference type="GO" id="GO:0006508">
    <property type="term" value="P:proteolysis"/>
    <property type="evidence" value="ECO:0007669"/>
    <property type="project" value="UniProtKB-KW"/>
</dbReference>
<proteinExistence type="predicted"/>
<keyword evidence="12" id="KW-1185">Reference proteome</keyword>
<dbReference type="SUPFAM" id="SSF52743">
    <property type="entry name" value="Subtilisin-like"/>
    <property type="match status" value="1"/>
</dbReference>
<dbReference type="Gene3D" id="3.40.50.200">
    <property type="entry name" value="Peptidase S8/S53 domain"/>
    <property type="match status" value="1"/>
</dbReference>
<dbReference type="EMBL" id="CP003587">
    <property type="protein sequence ID" value="AGY57240.1"/>
    <property type="molecule type" value="Genomic_DNA"/>
</dbReference>
<dbReference type="InterPro" id="IPR036852">
    <property type="entry name" value="Peptidase_S8/S53_dom_sf"/>
</dbReference>
<feature type="chain" id="PRO_5004664090" evidence="9">
    <location>
        <begin position="28"/>
        <end position="700"/>
    </location>
</feature>
<evidence type="ECO:0000256" key="8">
    <source>
        <dbReference type="SAM" id="MobiDB-lite"/>
    </source>
</evidence>
<keyword evidence="2" id="KW-0645">Protease</keyword>
<comment type="cofactor">
    <cofactor evidence="1">
        <name>Ca(2+)</name>
        <dbReference type="ChEBI" id="CHEBI:29108"/>
    </cofactor>
</comment>
<dbReference type="HOGENOM" id="CLU_012501_0_0_3"/>
<protein>
    <submittedName>
        <fullName evidence="11">Peptidase S53 propeptide</fullName>
    </submittedName>
</protein>
<dbReference type="InterPro" id="IPR030400">
    <property type="entry name" value="Sedolisin_dom"/>
</dbReference>
<evidence type="ECO:0000313" key="12">
    <source>
        <dbReference type="Proteomes" id="UP000017396"/>
    </source>
</evidence>
<dbReference type="SUPFAM" id="SSF54897">
    <property type="entry name" value="Protease propeptides/inhibitors"/>
    <property type="match status" value="1"/>
</dbReference>
<dbReference type="CDD" id="cd11377">
    <property type="entry name" value="Pro-peptidase_S53"/>
    <property type="match status" value="1"/>
</dbReference>
<feature type="signal peptide" evidence="9">
    <location>
        <begin position="1"/>
        <end position="27"/>
    </location>
</feature>
<dbReference type="PROSITE" id="PS51695">
    <property type="entry name" value="SEDOLISIN"/>
    <property type="match status" value="1"/>
</dbReference>
<keyword evidence="3" id="KW-0479">Metal-binding</keyword>
<evidence type="ECO:0000256" key="6">
    <source>
        <dbReference type="ARBA" id="ARBA00022837"/>
    </source>
</evidence>
<keyword evidence="7" id="KW-0865">Zymogen</keyword>
<dbReference type="PANTHER" id="PTHR14218:SF15">
    <property type="entry name" value="TRIPEPTIDYL-PEPTIDASE 1"/>
    <property type="match status" value="1"/>
</dbReference>
<dbReference type="InterPro" id="IPR015366">
    <property type="entry name" value="S53_propep"/>
</dbReference>
<sequence>MLTKLWRSALGLALGAGVLVSAVAVKAAPADRAVLTGSIRPFSDRVRVAGTAEAGAFVQFDVALKLRNYDALRARLARREKLSPSQLDREHLPLRSDQASLVSWLRENGLTVTRTYTNRLSLQVRGTVAQVEQALGVDLVRVTFEGKAYIAARTAPSLPTALSRFVLGINGLQPYLKARALNTGLQPQSPTAPFTTPYSVNDIKTAYNATGVPATGAGQRIAILIDTFPNDSDLTSFWSANGINQNLGNIEKVQAVGGTLPGVSGEESLDVEWSSSIAPEAKVRIYASQSLAFTNLDQTFQAIIADLQNGLSISALSISLGACESDLPSSQLSTDDQYLATIASFGVSTFVSSGDSGSNGGCSNGQGVDFYASSPNVTAVGGTSLTLDSSGAVVSETGWSGSGGGTSVNFGQPSWQAGIAPGSTRAVPDIAANADPNTGYYLVVNGQVQQIGGTSASAPVWAGFTTLFDQGRAAAGQGLLGLLNPTLYPLIGSANFRDITSGSNGAYAAAPGYDLVTGLGVPNVGTLYTTLTGSSGGGNPPPSGNLLTNPGFENGSSNPAPWVATPGVIDSSANPPANSGSWKAWLDGYGTTHTDTLYQQVAIPSTGNSATLSFYLYIATAETTTTTAYDTLTVQVRDSSGNVLGTLGSFSNLNATNSYAQKTFDLSPYRGQTVQIYLVGTEDASLQTSFVVDDFALSVQ</sequence>
<dbReference type="CDD" id="cd04056">
    <property type="entry name" value="Peptidases_S53"/>
    <property type="match status" value="1"/>
</dbReference>
<dbReference type="PROSITE" id="PS00138">
    <property type="entry name" value="SUBTILASE_SER"/>
    <property type="match status" value="1"/>
</dbReference>